<organism evidence="1">
    <name type="scientific">Myoviridae sp. ctKFg29</name>
    <dbReference type="NCBI Taxonomy" id="2827675"/>
    <lineage>
        <taxon>Viruses</taxon>
        <taxon>Duplodnaviria</taxon>
        <taxon>Heunggongvirae</taxon>
        <taxon>Uroviricota</taxon>
        <taxon>Caudoviricetes</taxon>
    </lineage>
</organism>
<evidence type="ECO:0000313" key="1">
    <source>
        <dbReference type="EMBL" id="DAF43484.1"/>
    </source>
</evidence>
<accession>A0A8S5RXK2</accession>
<reference evidence="1" key="1">
    <citation type="journal article" date="2021" name="Proc. Natl. Acad. Sci. U.S.A.">
        <title>A Catalog of Tens of Thousands of Viruses from Human Metagenomes Reveals Hidden Associations with Chronic Diseases.</title>
        <authorList>
            <person name="Tisza M.J."/>
            <person name="Buck C.B."/>
        </authorList>
    </citation>
    <scope>NUCLEOTIDE SEQUENCE</scope>
    <source>
        <strain evidence="1">CtKFg29</strain>
    </source>
</reference>
<proteinExistence type="predicted"/>
<keyword evidence="1" id="KW-0540">Nuclease</keyword>
<name>A0A8S5RXK2_9CAUD</name>
<keyword evidence="1" id="KW-0255">Endonuclease</keyword>
<dbReference type="EMBL" id="BK032507">
    <property type="protein sequence ID" value="DAF43484.1"/>
    <property type="molecule type" value="Genomic_DNA"/>
</dbReference>
<sequence length="97" mass="11586">MDYKSKRWLCLRDAILRRDGYRCREASRYGRNEMATTVHHVYPVDDFPGWQWCRWNLIAVSQQAHNSFHDRTTGKLTERGLAWQRRVIPPLDSPPPF</sequence>
<protein>
    <submittedName>
        <fullName evidence="1">HNH endonuclease bacteriophage, HNH Endonuclease, DNA.52A</fullName>
    </submittedName>
</protein>
<dbReference type="GO" id="GO:0004519">
    <property type="term" value="F:endonuclease activity"/>
    <property type="evidence" value="ECO:0007669"/>
    <property type="project" value="UniProtKB-KW"/>
</dbReference>
<keyword evidence="1" id="KW-0378">Hydrolase</keyword>